<dbReference type="EMBL" id="JAUKFM010000009">
    <property type="protein sequence ID" value="MDN8621072.1"/>
    <property type="molecule type" value="Genomic_DNA"/>
</dbReference>
<evidence type="ECO:0000313" key="2">
    <source>
        <dbReference type="Proteomes" id="UP001174347"/>
    </source>
</evidence>
<organism evidence="1 2">
    <name type="scientific">Corynebacterium kefirresidentii</name>
    <dbReference type="NCBI Taxonomy" id="1979527"/>
    <lineage>
        <taxon>Bacteria</taxon>
        <taxon>Bacillati</taxon>
        <taxon>Actinomycetota</taxon>
        <taxon>Actinomycetes</taxon>
        <taxon>Mycobacteriales</taxon>
        <taxon>Corynebacteriaceae</taxon>
        <taxon>Corynebacterium</taxon>
    </lineage>
</organism>
<evidence type="ECO:0000313" key="1">
    <source>
        <dbReference type="EMBL" id="MDN8621072.1"/>
    </source>
</evidence>
<keyword evidence="2" id="KW-1185">Reference proteome</keyword>
<sequence>MGTQSFKQLLSHSSLALKTSAAVVVCSAAVVCAVSDPEESSAQEALALAQSEHSIVTADKVTLTGNVRASLVTVTSVNGEERALKLVGDKLVARGLSLTLPGATGQGKLTTGDAETTVTDGPVTVLASGLRATPAVENTPTIPVDIDLGAENVNDVLDQLGVPKPHSVPDANIPDPLMDHIALEDVTMELVNLTGHKFNAPRVQLNIGG</sequence>
<reference evidence="1" key="1">
    <citation type="submission" date="2023-07" db="EMBL/GenBank/DDBJ databases">
        <title>Insights into the diversity of cutaneous corynebacteria.</title>
        <authorList>
            <person name="Bruggemann H."/>
            <person name="Poehlein A."/>
        </authorList>
    </citation>
    <scope>NUCLEOTIDE SEQUENCE</scope>
    <source>
        <strain evidence="1">P7_F1</strain>
    </source>
</reference>
<accession>A0ABT8Q8I9</accession>
<dbReference type="Proteomes" id="UP001174347">
    <property type="component" value="Unassembled WGS sequence"/>
</dbReference>
<gene>
    <name evidence="1" type="ORF">Q0N36_10885</name>
</gene>
<proteinExistence type="predicted"/>
<protein>
    <submittedName>
        <fullName evidence="1">Uncharacterized protein</fullName>
    </submittedName>
</protein>
<name>A0ABT8Q8I9_9CORY</name>
<dbReference type="RefSeq" id="WP_284835504.1">
    <property type="nucleotide sequence ID" value="NZ_JAUKFK010000006.1"/>
</dbReference>
<comment type="caution">
    <text evidence="1">The sequence shown here is derived from an EMBL/GenBank/DDBJ whole genome shotgun (WGS) entry which is preliminary data.</text>
</comment>